<evidence type="ECO:0000256" key="1">
    <source>
        <dbReference type="SAM" id="MobiDB-lite"/>
    </source>
</evidence>
<feature type="region of interest" description="Disordered" evidence="1">
    <location>
        <begin position="1"/>
        <end position="37"/>
    </location>
</feature>
<dbReference type="RefSeq" id="XP_020006884.1">
    <property type="nucleotide sequence ID" value="XM_020151295.1"/>
</dbReference>
<accession>A0A8B7TH03</accession>
<organism evidence="2">
    <name type="scientific">Castor canadensis</name>
    <name type="common">American beaver</name>
    <dbReference type="NCBI Taxonomy" id="51338"/>
    <lineage>
        <taxon>Eukaryota</taxon>
        <taxon>Metazoa</taxon>
        <taxon>Chordata</taxon>
        <taxon>Craniata</taxon>
        <taxon>Vertebrata</taxon>
        <taxon>Euteleostomi</taxon>
        <taxon>Mammalia</taxon>
        <taxon>Eutheria</taxon>
        <taxon>Euarchontoglires</taxon>
        <taxon>Glires</taxon>
        <taxon>Rodentia</taxon>
        <taxon>Castorimorpha</taxon>
        <taxon>Castoridae</taxon>
        <taxon>Castor</taxon>
    </lineage>
</organism>
<feature type="compositionally biased region" description="Basic and acidic residues" evidence="1">
    <location>
        <begin position="17"/>
        <end position="29"/>
    </location>
</feature>
<name>A0A8B7TH03_CASCN</name>
<reference evidence="2" key="1">
    <citation type="submission" date="2025-08" db="UniProtKB">
        <authorList>
            <consortium name="RefSeq"/>
        </authorList>
    </citation>
    <scope>IDENTIFICATION</scope>
    <source>
        <tissue evidence="2">Leukocyte</tissue>
    </source>
</reference>
<proteinExistence type="predicted"/>
<protein>
    <submittedName>
        <fullName evidence="2">Histone demethylase UTY-like</fullName>
    </submittedName>
</protein>
<gene>
    <name evidence="2" type="primary">LOC109674301</name>
</gene>
<dbReference type="AlphaFoldDB" id="A0A8B7TH03"/>
<evidence type="ECO:0000313" key="2">
    <source>
        <dbReference type="RefSeq" id="XP_020006884.1"/>
    </source>
</evidence>
<sequence>MKSCGLSLPTAGAASGDEEKKMAAEKASGESEEGSLSLTVEETESLAGLDSRLFGFLSLREDVSRTKTLLGKVWEMRAAEFVNSSLGLSLVGFRLRSRAACPFLIVAANNG</sequence>
<dbReference type="KEGG" id="ccan:109674301"/>